<dbReference type="EMBL" id="BK016090">
    <property type="protein sequence ID" value="DAF94214.1"/>
    <property type="molecule type" value="Genomic_DNA"/>
</dbReference>
<reference evidence="1" key="1">
    <citation type="journal article" date="2021" name="Proc. Natl. Acad. Sci. U.S.A.">
        <title>A Catalog of Tens of Thousands of Viruses from Human Metagenomes Reveals Hidden Associations with Chronic Diseases.</title>
        <authorList>
            <person name="Tisza M.J."/>
            <person name="Buck C.B."/>
        </authorList>
    </citation>
    <scope>NUCLEOTIDE SEQUENCE</scope>
    <source>
        <strain evidence="1">Ctu2j3</strain>
    </source>
</reference>
<proteinExistence type="predicted"/>
<name>A0A8S5UIM4_9CAUD</name>
<dbReference type="EMBL" id="BK016090">
    <property type="protein sequence ID" value="DAF94197.1"/>
    <property type="molecule type" value="Genomic_DNA"/>
</dbReference>
<sequence length="116" mass="12837">MITTMTGFDVVELEERAEQRAKGNMYENESCRIRADQEKLVELSGVLGSLTCTGTQSAVLEQVHAIAKLAFDEVAVIWDESESELEVRILSGLLDMSIFLPCERAGDILRLGSEND</sequence>
<evidence type="ECO:0000313" key="1">
    <source>
        <dbReference type="EMBL" id="DAF94214.1"/>
    </source>
</evidence>
<protein>
    <submittedName>
        <fullName evidence="1">Uncharacterized protein</fullName>
    </submittedName>
</protein>
<organism evidence="1">
    <name type="scientific">Myoviridae sp. ctu2j3</name>
    <dbReference type="NCBI Taxonomy" id="2825197"/>
    <lineage>
        <taxon>Viruses</taxon>
        <taxon>Duplodnaviria</taxon>
        <taxon>Heunggongvirae</taxon>
        <taxon>Uroviricota</taxon>
        <taxon>Caudoviricetes</taxon>
    </lineage>
</organism>
<accession>A0A8S5UIM4</accession>